<sequence length="71" mass="8170">MVEGYIKLPRILKDMLDNLLDRASLMQYSQLCFYNLTDLQNMYIKSDKKQITISGDPRLFSTTVLPAIVLA</sequence>
<gene>
    <name evidence="1" type="ORF">RO3G_09813</name>
</gene>
<keyword evidence="2" id="KW-1185">Reference proteome</keyword>
<dbReference type="RefSeq" id="XP_067520499.1">
    <property type="nucleotide sequence ID" value="XM_067664398.1"/>
</dbReference>
<organism evidence="1 2">
    <name type="scientific">Rhizopus delemar (strain RA 99-880 / ATCC MYA-4621 / FGSC 9543 / NRRL 43880)</name>
    <name type="common">Mucormycosis agent</name>
    <name type="synonym">Rhizopus arrhizus var. delemar</name>
    <dbReference type="NCBI Taxonomy" id="246409"/>
    <lineage>
        <taxon>Eukaryota</taxon>
        <taxon>Fungi</taxon>
        <taxon>Fungi incertae sedis</taxon>
        <taxon>Mucoromycota</taxon>
        <taxon>Mucoromycotina</taxon>
        <taxon>Mucoromycetes</taxon>
        <taxon>Mucorales</taxon>
        <taxon>Mucorineae</taxon>
        <taxon>Rhizopodaceae</taxon>
        <taxon>Rhizopus</taxon>
    </lineage>
</organism>
<evidence type="ECO:0000313" key="1">
    <source>
        <dbReference type="EMBL" id="EIE85103.1"/>
    </source>
</evidence>
<dbReference type="VEuPathDB" id="FungiDB:RO3G_09813"/>
<dbReference type="GeneID" id="93616779"/>
<reference evidence="1 2" key="1">
    <citation type="journal article" date="2009" name="PLoS Genet.">
        <title>Genomic analysis of the basal lineage fungus Rhizopus oryzae reveals a whole-genome duplication.</title>
        <authorList>
            <person name="Ma L.-J."/>
            <person name="Ibrahim A.S."/>
            <person name="Skory C."/>
            <person name="Grabherr M.G."/>
            <person name="Burger G."/>
            <person name="Butler M."/>
            <person name="Elias M."/>
            <person name="Idnurm A."/>
            <person name="Lang B.F."/>
            <person name="Sone T."/>
            <person name="Abe A."/>
            <person name="Calvo S.E."/>
            <person name="Corrochano L.M."/>
            <person name="Engels R."/>
            <person name="Fu J."/>
            <person name="Hansberg W."/>
            <person name="Kim J.-M."/>
            <person name="Kodira C.D."/>
            <person name="Koehrsen M.J."/>
            <person name="Liu B."/>
            <person name="Miranda-Saavedra D."/>
            <person name="O'Leary S."/>
            <person name="Ortiz-Castellanos L."/>
            <person name="Poulter R."/>
            <person name="Rodriguez-Romero J."/>
            <person name="Ruiz-Herrera J."/>
            <person name="Shen Y.-Q."/>
            <person name="Zeng Q."/>
            <person name="Galagan J."/>
            <person name="Birren B.W."/>
            <person name="Cuomo C.A."/>
            <person name="Wickes B.L."/>
        </authorList>
    </citation>
    <scope>NUCLEOTIDE SEQUENCE [LARGE SCALE GENOMIC DNA]</scope>
    <source>
        <strain evidence="2">RA 99-880 / ATCC MYA-4621 / FGSC 9543 / NRRL 43880</strain>
    </source>
</reference>
<evidence type="ECO:0000313" key="2">
    <source>
        <dbReference type="Proteomes" id="UP000009138"/>
    </source>
</evidence>
<accession>I1C9H3</accession>
<name>I1C9H3_RHIO9</name>
<dbReference type="Proteomes" id="UP000009138">
    <property type="component" value="Unassembled WGS sequence"/>
</dbReference>
<proteinExistence type="predicted"/>
<dbReference type="AlphaFoldDB" id="I1C9H3"/>
<dbReference type="EMBL" id="CH476738">
    <property type="protein sequence ID" value="EIE85103.1"/>
    <property type="molecule type" value="Genomic_DNA"/>
</dbReference>
<protein>
    <submittedName>
        <fullName evidence="1">Uncharacterized protein</fullName>
    </submittedName>
</protein>
<dbReference type="InParanoid" id="I1C9H3"/>